<dbReference type="InterPro" id="IPR001680">
    <property type="entry name" value="WD40_rpt"/>
</dbReference>
<dbReference type="PRINTS" id="PR00364">
    <property type="entry name" value="DISEASERSIST"/>
</dbReference>
<dbReference type="Pfam" id="PF00931">
    <property type="entry name" value="NB-ARC"/>
    <property type="match status" value="1"/>
</dbReference>
<dbReference type="InterPro" id="IPR019775">
    <property type="entry name" value="WD40_repeat_CS"/>
</dbReference>
<evidence type="ECO:0000313" key="6">
    <source>
        <dbReference type="Proteomes" id="UP000287352"/>
    </source>
</evidence>
<dbReference type="Proteomes" id="UP000287352">
    <property type="component" value="Unassembled WGS sequence"/>
</dbReference>
<dbReference type="EMBL" id="BIFR01000002">
    <property type="protein sequence ID" value="GCE15195.1"/>
    <property type="molecule type" value="Genomic_DNA"/>
</dbReference>
<feature type="repeat" description="WD" evidence="3">
    <location>
        <begin position="712"/>
        <end position="740"/>
    </location>
</feature>
<sequence length="1213" mass="133191">MKQSSYGERDYPFGQAMLTLRTSIGLTQAGLAELLGVSRKAVVKWEAGGSYPNVEHLKALLAFAVNQQAFPVGREEEEIRAFWRVARQKVLLNEAWLQDLLHPPAPIQPFARTNLSVDLALSEPVAFSRVDWVGALDVSHFIGREVEVAELTQWIEQEHCRLIALLGMGGIGKSMLASFLGQHLTPHFEAVLWCSVRDAPSCEDLVADCITFFSEELPTTFPRSLEQRLNQLLVCLQAHRCLLVLDNLETLLASGDTEGSYLPGYEGYGRLIQRLAEAAHQSCVLVTSREKPKEIAPLEGVRAPVRSLRLIGVDIQAAQELLADKRLNGTPTAWKHLVASYAGNPLALKIVAQAISDLFSNDIDQFLHEGELIFNGIRALLRQQMGRLTPLEHLLLTWLAVLREWTSLDTLVQILPSRVPRTQMLEALEALGRRSLLERGLQTSFSLQSVVMEYLIDALGKRLSEEIVQGDPQQLRRYALEQAQAKDYVRQTQVRMLVHPIIERLRSELGADIQVEACLLRLLEQFRSEDVATQSYGPANVISLLKELRGHLRGLDLSRLFIRGAYLQGVEMQDAILAGATLREVVFTEAFDAVLAVTISPDGHYIAASTNGGQVRVWREEGQVAHLIIRGHTERVSAIAFSPDGQALATASWDQTIRLWEVASGALIWTRQDHTAPVTTLAITPNGKLVSGGYDGTLRVWDVRTGTHLSSLSHQNEQIWAIAWSPDGRMLASGSTDTAVIQLWDADQGTLLQELHGHRGMVSTLAFAPTTGLLASGSFDQEIKLWEVATGTCQTTLAGHTGGVSGLAWSPDGHTLASASHDKTIRLWDAQTWQCRHILQGHRDGVRSLAFLPGGDRLLSGSMDSTIRTWEKVSGQHVRAMHGYTLTLYALAWSPDGRFLLSGSSEATLTLWNVTTQTPVQNLQGHQQFVQTVAWSRAGKQIASGSADQTIRIWDAQTNACTHILQAGLIINVDWSPDGRWLASGSYDHSVRLWDIQEGSNRVGIEHTGLVSSVVWSPDGTLIASASEDGQVQVWQAKDSALLCQFNHGGAVTALSWNPNGEQLVIGGTDGEKGTLLLLDVRQGRLVRTLEGHRGFITRLDWHLEQDILVSAGNDGTVRWWNPEHGVSLAAVQAHDGWVRVVQVSPDGQTVASCGEDGVIKLWGMQSHQHLATLRADRPYERLNISDTIGLTNAQQAALRSLGAASADGSPSS</sequence>
<dbReference type="OrthoDB" id="135039at2"/>
<dbReference type="AlphaFoldDB" id="A0A402A871"/>
<feature type="repeat" description="WD" evidence="3">
    <location>
        <begin position="797"/>
        <end position="832"/>
    </location>
</feature>
<dbReference type="Gene3D" id="2.130.10.10">
    <property type="entry name" value="YVTN repeat-like/Quinoprotein amine dehydrogenase"/>
    <property type="match status" value="5"/>
</dbReference>
<name>A0A402A871_9CHLR</name>
<evidence type="ECO:0000313" key="5">
    <source>
        <dbReference type="EMBL" id="GCE15195.1"/>
    </source>
</evidence>
<feature type="repeat" description="WD" evidence="3">
    <location>
        <begin position="629"/>
        <end position="670"/>
    </location>
</feature>
<dbReference type="PANTHER" id="PTHR44129">
    <property type="entry name" value="WD REPEAT-CONTAINING PROTEIN POP1"/>
    <property type="match status" value="1"/>
</dbReference>
<dbReference type="GO" id="GO:0043531">
    <property type="term" value="F:ADP binding"/>
    <property type="evidence" value="ECO:0007669"/>
    <property type="project" value="InterPro"/>
</dbReference>
<organism evidence="5 6">
    <name type="scientific">Tengunoibacter tsumagoiensis</name>
    <dbReference type="NCBI Taxonomy" id="2014871"/>
    <lineage>
        <taxon>Bacteria</taxon>
        <taxon>Bacillati</taxon>
        <taxon>Chloroflexota</taxon>
        <taxon>Ktedonobacteria</taxon>
        <taxon>Ktedonobacterales</taxon>
        <taxon>Dictyobacteraceae</taxon>
        <taxon>Tengunoibacter</taxon>
    </lineage>
</organism>
<dbReference type="SUPFAM" id="SSF52540">
    <property type="entry name" value="P-loop containing nucleoside triphosphate hydrolases"/>
    <property type="match status" value="1"/>
</dbReference>
<dbReference type="SUPFAM" id="SSF50978">
    <property type="entry name" value="WD40 repeat-like"/>
    <property type="match status" value="3"/>
</dbReference>
<feature type="repeat" description="WD" evidence="3">
    <location>
        <begin position="1004"/>
        <end position="1045"/>
    </location>
</feature>
<comment type="caution">
    <text evidence="5">The sequence shown here is derived from an EMBL/GenBank/DDBJ whole genome shotgun (WGS) entry which is preliminary data.</text>
</comment>
<feature type="repeat" description="WD" evidence="3">
    <location>
        <begin position="1132"/>
        <end position="1173"/>
    </location>
</feature>
<feature type="repeat" description="WD" evidence="3">
    <location>
        <begin position="587"/>
        <end position="618"/>
    </location>
</feature>
<feature type="repeat" description="WD" evidence="3">
    <location>
        <begin position="1090"/>
        <end position="1131"/>
    </location>
</feature>
<evidence type="ECO:0000256" key="1">
    <source>
        <dbReference type="ARBA" id="ARBA00022574"/>
    </source>
</evidence>
<reference evidence="6" key="1">
    <citation type="submission" date="2018-12" db="EMBL/GenBank/DDBJ databases">
        <title>Tengunoibacter tsumagoiensis gen. nov., sp. nov., Dictyobacter kobayashii sp. nov., D. alpinus sp. nov., and D. joshuensis sp. nov. and description of Dictyobacteraceae fam. nov. within the order Ktedonobacterales isolated from Tengu-no-mugimeshi.</title>
        <authorList>
            <person name="Wang C.M."/>
            <person name="Zheng Y."/>
            <person name="Sakai Y."/>
            <person name="Toyoda A."/>
            <person name="Minakuchi Y."/>
            <person name="Abe K."/>
            <person name="Yokota A."/>
            <person name="Yabe S."/>
        </authorList>
    </citation>
    <scope>NUCLEOTIDE SEQUENCE [LARGE SCALE GENOMIC DNA]</scope>
    <source>
        <strain evidence="6">Uno3</strain>
    </source>
</reference>
<feature type="repeat" description="WD" evidence="3">
    <location>
        <begin position="923"/>
        <end position="964"/>
    </location>
</feature>
<feature type="repeat" description="WD" evidence="3">
    <location>
        <begin position="755"/>
        <end position="796"/>
    </location>
</feature>
<evidence type="ECO:0000256" key="3">
    <source>
        <dbReference type="PROSITE-ProRule" id="PRU00221"/>
    </source>
</evidence>
<dbReference type="PROSITE" id="PS50082">
    <property type="entry name" value="WD_REPEATS_2"/>
    <property type="match status" value="13"/>
</dbReference>
<dbReference type="Pfam" id="PF00400">
    <property type="entry name" value="WD40"/>
    <property type="match status" value="14"/>
</dbReference>
<keyword evidence="1 3" id="KW-0853">WD repeat</keyword>
<protein>
    <recommendedName>
        <fullName evidence="4">HTH cro/C1-type domain-containing protein</fullName>
    </recommendedName>
</protein>
<dbReference type="GO" id="GO:0003677">
    <property type="term" value="F:DNA binding"/>
    <property type="evidence" value="ECO:0007669"/>
    <property type="project" value="InterPro"/>
</dbReference>
<dbReference type="SUPFAM" id="SSF47413">
    <property type="entry name" value="lambda repressor-like DNA-binding domains"/>
    <property type="match status" value="1"/>
</dbReference>
<dbReference type="Pfam" id="PF01381">
    <property type="entry name" value="HTH_3"/>
    <property type="match status" value="1"/>
</dbReference>
<feature type="repeat" description="WD" evidence="3">
    <location>
        <begin position="671"/>
        <end position="711"/>
    </location>
</feature>
<keyword evidence="2" id="KW-0677">Repeat</keyword>
<dbReference type="Gene3D" id="3.40.50.300">
    <property type="entry name" value="P-loop containing nucleotide triphosphate hydrolases"/>
    <property type="match status" value="1"/>
</dbReference>
<dbReference type="Gene3D" id="1.10.260.40">
    <property type="entry name" value="lambda repressor-like DNA-binding domains"/>
    <property type="match status" value="1"/>
</dbReference>
<feature type="repeat" description="WD" evidence="3">
    <location>
        <begin position="881"/>
        <end position="922"/>
    </location>
</feature>
<dbReference type="InterPro" id="IPR027417">
    <property type="entry name" value="P-loop_NTPase"/>
</dbReference>
<dbReference type="PROSITE" id="PS50943">
    <property type="entry name" value="HTH_CROC1"/>
    <property type="match status" value="1"/>
</dbReference>
<dbReference type="InterPro" id="IPR015943">
    <property type="entry name" value="WD40/YVTN_repeat-like_dom_sf"/>
</dbReference>
<dbReference type="InterPro" id="IPR001387">
    <property type="entry name" value="Cro/C1-type_HTH"/>
</dbReference>
<feature type="domain" description="HTH cro/C1-type" evidence="4">
    <location>
        <begin position="17"/>
        <end position="60"/>
    </location>
</feature>
<dbReference type="RefSeq" id="WP_126582688.1">
    <property type="nucleotide sequence ID" value="NZ_BIFR01000002.1"/>
</dbReference>
<keyword evidence="6" id="KW-1185">Reference proteome</keyword>
<dbReference type="CDD" id="cd00200">
    <property type="entry name" value="WD40"/>
    <property type="match status" value="2"/>
</dbReference>
<gene>
    <name evidence="5" type="ORF">KTT_50540</name>
</gene>
<feature type="repeat" description="WD" evidence="3">
    <location>
        <begin position="970"/>
        <end position="1004"/>
    </location>
</feature>
<dbReference type="SMART" id="SM00320">
    <property type="entry name" value="WD40"/>
    <property type="match status" value="14"/>
</dbReference>
<feature type="repeat" description="WD" evidence="3">
    <location>
        <begin position="839"/>
        <end position="880"/>
    </location>
</feature>
<accession>A0A402A871</accession>
<dbReference type="SMART" id="SM00530">
    <property type="entry name" value="HTH_XRE"/>
    <property type="match status" value="1"/>
</dbReference>
<dbReference type="InterPro" id="IPR050349">
    <property type="entry name" value="WD_LIS1/nudF_dynein_reg"/>
</dbReference>
<dbReference type="InterPro" id="IPR020472">
    <property type="entry name" value="WD40_PAC1"/>
</dbReference>
<dbReference type="InterPro" id="IPR010982">
    <property type="entry name" value="Lambda_DNA-bd_dom_sf"/>
</dbReference>
<dbReference type="CDD" id="cd00093">
    <property type="entry name" value="HTH_XRE"/>
    <property type="match status" value="1"/>
</dbReference>
<evidence type="ECO:0000256" key="2">
    <source>
        <dbReference type="ARBA" id="ARBA00022737"/>
    </source>
</evidence>
<dbReference type="InterPro" id="IPR002182">
    <property type="entry name" value="NB-ARC"/>
</dbReference>
<evidence type="ECO:0000259" key="4">
    <source>
        <dbReference type="PROSITE" id="PS50943"/>
    </source>
</evidence>
<dbReference type="PRINTS" id="PR00320">
    <property type="entry name" value="GPROTEINBRPT"/>
</dbReference>
<dbReference type="InterPro" id="IPR036322">
    <property type="entry name" value="WD40_repeat_dom_sf"/>
</dbReference>
<dbReference type="PROSITE" id="PS00678">
    <property type="entry name" value="WD_REPEATS_1"/>
    <property type="match status" value="6"/>
</dbReference>
<dbReference type="PROSITE" id="PS50294">
    <property type="entry name" value="WD_REPEATS_REGION"/>
    <property type="match status" value="11"/>
</dbReference>
<proteinExistence type="predicted"/>